<organism evidence="1 2">
    <name type="scientific">Tritrichomonas musculus</name>
    <dbReference type="NCBI Taxonomy" id="1915356"/>
    <lineage>
        <taxon>Eukaryota</taxon>
        <taxon>Metamonada</taxon>
        <taxon>Parabasalia</taxon>
        <taxon>Tritrichomonadida</taxon>
        <taxon>Tritrichomonadidae</taxon>
        <taxon>Tritrichomonas</taxon>
    </lineage>
</organism>
<evidence type="ECO:0000313" key="2">
    <source>
        <dbReference type="Proteomes" id="UP001470230"/>
    </source>
</evidence>
<comment type="caution">
    <text evidence="1">The sequence shown here is derived from an EMBL/GenBank/DDBJ whole genome shotgun (WGS) entry which is preliminary data.</text>
</comment>
<sequence length="154" mass="17881">MIITHYWFCLLEKSIFSALATFGKDGKKFHLVLIAKGITTIAESNWFGSGRNINGNQRKPKPKPNPYYNISSSRFHAIKELVLQSLTDHSLKEWKNKETRTNYIKKLEYKFIPPLPPPIDFYEEINRIYLLMLTQFTSAKKILALLLSSILMSQ</sequence>
<protein>
    <submittedName>
        <fullName evidence="1">Uncharacterized protein</fullName>
    </submittedName>
</protein>
<proteinExistence type="predicted"/>
<dbReference type="EMBL" id="JAPFFF010000005">
    <property type="protein sequence ID" value="KAK8888880.1"/>
    <property type="molecule type" value="Genomic_DNA"/>
</dbReference>
<accession>A0ABR2KCN1</accession>
<keyword evidence="2" id="KW-1185">Reference proteome</keyword>
<reference evidence="1 2" key="1">
    <citation type="submission" date="2024-04" db="EMBL/GenBank/DDBJ databases">
        <title>Tritrichomonas musculus Genome.</title>
        <authorList>
            <person name="Alves-Ferreira E."/>
            <person name="Grigg M."/>
            <person name="Lorenzi H."/>
            <person name="Galac M."/>
        </authorList>
    </citation>
    <scope>NUCLEOTIDE SEQUENCE [LARGE SCALE GENOMIC DNA]</scope>
    <source>
        <strain evidence="1 2">EAF2021</strain>
    </source>
</reference>
<dbReference type="Proteomes" id="UP001470230">
    <property type="component" value="Unassembled WGS sequence"/>
</dbReference>
<name>A0ABR2KCN1_9EUKA</name>
<gene>
    <name evidence="1" type="ORF">M9Y10_033620</name>
</gene>
<evidence type="ECO:0000313" key="1">
    <source>
        <dbReference type="EMBL" id="KAK8888880.1"/>
    </source>
</evidence>